<keyword evidence="6" id="KW-0805">Transcription regulation</keyword>
<keyword evidence="4 9" id="KW-0863">Zinc-finger</keyword>
<gene>
    <name evidence="11" type="ORF">LAZ67_1007868</name>
</gene>
<evidence type="ECO:0000256" key="1">
    <source>
        <dbReference type="ARBA" id="ARBA00004123"/>
    </source>
</evidence>
<evidence type="ECO:0000256" key="5">
    <source>
        <dbReference type="ARBA" id="ARBA00022833"/>
    </source>
</evidence>
<keyword evidence="12" id="KW-1185">Reference proteome</keyword>
<feature type="domain" description="C2H2-type" evidence="10">
    <location>
        <begin position="124"/>
        <end position="145"/>
    </location>
</feature>
<dbReference type="PANTHER" id="PTHR14196">
    <property type="entry name" value="ODD-SKIPPED - RELATED"/>
    <property type="match status" value="1"/>
</dbReference>
<evidence type="ECO:0000313" key="12">
    <source>
        <dbReference type="Proteomes" id="UP001235939"/>
    </source>
</evidence>
<feature type="domain" description="C2H2-type" evidence="10">
    <location>
        <begin position="250"/>
        <end position="277"/>
    </location>
</feature>
<dbReference type="PROSITE" id="PS00028">
    <property type="entry name" value="ZINC_FINGER_C2H2_1"/>
    <property type="match status" value="4"/>
</dbReference>
<evidence type="ECO:0000259" key="10">
    <source>
        <dbReference type="PROSITE" id="PS50157"/>
    </source>
</evidence>
<keyword evidence="2" id="KW-0479">Metal-binding</keyword>
<dbReference type="InterPro" id="IPR013087">
    <property type="entry name" value="Znf_C2H2_type"/>
</dbReference>
<dbReference type="PANTHER" id="PTHR14196:SF0">
    <property type="entry name" value="PROTEIN BOWEL"/>
    <property type="match status" value="1"/>
</dbReference>
<dbReference type="InterPro" id="IPR050717">
    <property type="entry name" value="C2H2-ZF_Transcription_Reg"/>
</dbReference>
<feature type="domain" description="C2H2-type" evidence="10">
    <location>
        <begin position="191"/>
        <end position="213"/>
    </location>
</feature>
<protein>
    <recommendedName>
        <fullName evidence="10">C2H2-type domain-containing protein</fullName>
    </recommendedName>
</protein>
<accession>A0ABY6K1D6</accession>
<feature type="domain" description="C2H2-type" evidence="10">
    <location>
        <begin position="96"/>
        <end position="123"/>
    </location>
</feature>
<evidence type="ECO:0000256" key="7">
    <source>
        <dbReference type="ARBA" id="ARBA00023163"/>
    </source>
</evidence>
<proteinExistence type="predicted"/>
<dbReference type="PROSITE" id="PS50157">
    <property type="entry name" value="ZINC_FINGER_C2H2_2"/>
    <property type="match status" value="5"/>
</dbReference>
<comment type="subcellular location">
    <subcellularLocation>
        <location evidence="1">Nucleus</location>
    </subcellularLocation>
</comment>
<dbReference type="Gene3D" id="3.30.160.60">
    <property type="entry name" value="Classic Zinc Finger"/>
    <property type="match status" value="5"/>
</dbReference>
<evidence type="ECO:0000256" key="2">
    <source>
        <dbReference type="ARBA" id="ARBA00022723"/>
    </source>
</evidence>
<feature type="domain" description="C2H2-type" evidence="10">
    <location>
        <begin position="222"/>
        <end position="249"/>
    </location>
</feature>
<organism evidence="11 12">
    <name type="scientific">Cordylochernes scorpioides</name>
    <dbReference type="NCBI Taxonomy" id="51811"/>
    <lineage>
        <taxon>Eukaryota</taxon>
        <taxon>Metazoa</taxon>
        <taxon>Ecdysozoa</taxon>
        <taxon>Arthropoda</taxon>
        <taxon>Chelicerata</taxon>
        <taxon>Arachnida</taxon>
        <taxon>Pseudoscorpiones</taxon>
        <taxon>Cheliferoidea</taxon>
        <taxon>Chernetidae</taxon>
        <taxon>Cordylochernes</taxon>
    </lineage>
</organism>
<keyword evidence="3" id="KW-0677">Repeat</keyword>
<reference evidence="11 12" key="1">
    <citation type="submission" date="2022-01" db="EMBL/GenBank/DDBJ databases">
        <title>A chromosomal length assembly of Cordylochernes scorpioides.</title>
        <authorList>
            <person name="Zeh D."/>
            <person name="Zeh J."/>
        </authorList>
    </citation>
    <scope>NUCLEOTIDE SEQUENCE [LARGE SCALE GENOMIC DNA]</scope>
    <source>
        <strain evidence="11">IN4F17</strain>
        <tissue evidence="11">Whole Body</tissue>
    </source>
</reference>
<sequence length="286" mass="32882">MCAWVFIDECLLACELPLRFPKHTITTLAPLDSGLPIPKSVRLKLHYQSDISSNCAVQGRSMIIPPRFDFTRLALSATRHYPWEAVARPQPPRREFLCRFCGRRFSKSYNLLIHERTHTDERPYVCDICRKAFRRQDHLRDHKYVPLLLRLMKYDITSIFYTGGSINIALGGLVSLFNAPYLYIHSEDKPFKCGECGKGFCQSRTLAVHRVLHVRGSGPPPHRCPVCGRAFNQRSNLKTHLLVHTDIKPFGCEVCGKVFRRNCDLRRHALTHGSQREPSVELDVEN</sequence>
<dbReference type="SUPFAM" id="SSF57667">
    <property type="entry name" value="beta-beta-alpha zinc fingers"/>
    <property type="match status" value="3"/>
</dbReference>
<name>A0ABY6K1D6_9ARAC</name>
<evidence type="ECO:0000313" key="11">
    <source>
        <dbReference type="EMBL" id="UYV62116.1"/>
    </source>
</evidence>
<keyword evidence="7" id="KW-0804">Transcription</keyword>
<evidence type="ECO:0000256" key="3">
    <source>
        <dbReference type="ARBA" id="ARBA00022737"/>
    </source>
</evidence>
<dbReference type="InterPro" id="IPR036236">
    <property type="entry name" value="Znf_C2H2_sf"/>
</dbReference>
<dbReference type="Pfam" id="PF00096">
    <property type="entry name" value="zf-C2H2"/>
    <property type="match status" value="5"/>
</dbReference>
<keyword evidence="5" id="KW-0862">Zinc</keyword>
<dbReference type="SMART" id="SM00355">
    <property type="entry name" value="ZnF_C2H2"/>
    <property type="match status" value="5"/>
</dbReference>
<dbReference type="EMBL" id="CP092863">
    <property type="protein sequence ID" value="UYV62116.1"/>
    <property type="molecule type" value="Genomic_DNA"/>
</dbReference>
<evidence type="ECO:0000256" key="4">
    <source>
        <dbReference type="ARBA" id="ARBA00022771"/>
    </source>
</evidence>
<dbReference type="Proteomes" id="UP001235939">
    <property type="component" value="Chromosome 01"/>
</dbReference>
<keyword evidence="8" id="KW-0539">Nucleus</keyword>
<evidence type="ECO:0000256" key="9">
    <source>
        <dbReference type="PROSITE-ProRule" id="PRU00042"/>
    </source>
</evidence>
<evidence type="ECO:0000256" key="6">
    <source>
        <dbReference type="ARBA" id="ARBA00023015"/>
    </source>
</evidence>
<evidence type="ECO:0000256" key="8">
    <source>
        <dbReference type="ARBA" id="ARBA00023242"/>
    </source>
</evidence>